<feature type="domain" description="Glutaredoxin" evidence="7">
    <location>
        <begin position="41"/>
        <end position="106"/>
    </location>
</feature>
<dbReference type="Pfam" id="PF00462">
    <property type="entry name" value="Glutaredoxin"/>
    <property type="match status" value="1"/>
</dbReference>
<dbReference type="PROSITE" id="PS51354">
    <property type="entry name" value="GLUTAREDOXIN_2"/>
    <property type="match status" value="1"/>
</dbReference>
<dbReference type="PANTHER" id="PTHR45694">
    <property type="entry name" value="GLUTAREDOXIN 2"/>
    <property type="match status" value="1"/>
</dbReference>
<dbReference type="CDD" id="cd03419">
    <property type="entry name" value="GRX_GRXh_1_2_like"/>
    <property type="match status" value="1"/>
</dbReference>
<dbReference type="PROSITE" id="PS00195">
    <property type="entry name" value="GLUTAREDOXIN_1"/>
    <property type="match status" value="1"/>
</dbReference>
<evidence type="ECO:0000256" key="4">
    <source>
        <dbReference type="ARBA" id="ARBA00023157"/>
    </source>
</evidence>
<feature type="compositionally biased region" description="Polar residues" evidence="6">
    <location>
        <begin position="16"/>
        <end position="25"/>
    </location>
</feature>
<dbReference type="Proteomes" id="UP000271087">
    <property type="component" value="Unassembled WGS sequence"/>
</dbReference>
<dbReference type="InterPro" id="IPR011899">
    <property type="entry name" value="Glutaredoxin_euk/vir"/>
</dbReference>
<dbReference type="OrthoDB" id="418495at2759"/>
<dbReference type="NCBIfam" id="TIGR02180">
    <property type="entry name" value="GRX_euk"/>
    <property type="match status" value="1"/>
</dbReference>
<dbReference type="InterPro" id="IPR011767">
    <property type="entry name" value="GLR_AS"/>
</dbReference>
<protein>
    <submittedName>
        <fullName evidence="10">Glutaredoxin domain-containing protein</fullName>
    </submittedName>
</protein>
<accession>A0A182E6P1</accession>
<dbReference type="PRINTS" id="PR00160">
    <property type="entry name" value="GLUTAREDOXIN"/>
</dbReference>
<proteinExistence type="predicted"/>
<dbReference type="PANTHER" id="PTHR45694:SF5">
    <property type="entry name" value="GLUTAREDOXIN 2"/>
    <property type="match status" value="1"/>
</dbReference>
<reference evidence="10" key="1">
    <citation type="submission" date="2016-06" db="UniProtKB">
        <authorList>
            <consortium name="WormBaseParasite"/>
        </authorList>
    </citation>
    <scope>IDENTIFICATION</scope>
</reference>
<evidence type="ECO:0000313" key="8">
    <source>
        <dbReference type="EMBL" id="VDK70068.1"/>
    </source>
</evidence>
<dbReference type="SUPFAM" id="SSF52833">
    <property type="entry name" value="Thioredoxin-like"/>
    <property type="match status" value="1"/>
</dbReference>
<dbReference type="GO" id="GO:0034599">
    <property type="term" value="P:cellular response to oxidative stress"/>
    <property type="evidence" value="ECO:0007669"/>
    <property type="project" value="TreeGrafter"/>
</dbReference>
<keyword evidence="5" id="KW-0676">Redox-active center</keyword>
<name>A0A182E6P1_ONCOC</name>
<dbReference type="InterPro" id="IPR002109">
    <property type="entry name" value="Glutaredoxin"/>
</dbReference>
<evidence type="ECO:0000313" key="9">
    <source>
        <dbReference type="Proteomes" id="UP000271087"/>
    </source>
</evidence>
<evidence type="ECO:0000256" key="5">
    <source>
        <dbReference type="ARBA" id="ARBA00023284"/>
    </source>
</evidence>
<dbReference type="AlphaFoldDB" id="A0A182E6P1"/>
<sequence length="131" mass="14337">MEKAVDSTEHLCPLPSSGTPKASTNTDSHALVTQLINSAPVVVFSKTYCPYCKRAKQALSSFRMSDDLYKIIEVNEREDCDEIQDALLQITGARSVPRVFIGGKCIGGCDDTIVAKEDGRLDKMLKEARAI</sequence>
<organism evidence="10">
    <name type="scientific">Onchocerca ochengi</name>
    <name type="common">Filarial nematode worm</name>
    <dbReference type="NCBI Taxonomy" id="42157"/>
    <lineage>
        <taxon>Eukaryota</taxon>
        <taxon>Metazoa</taxon>
        <taxon>Ecdysozoa</taxon>
        <taxon>Nematoda</taxon>
        <taxon>Chromadorea</taxon>
        <taxon>Rhabditida</taxon>
        <taxon>Spirurina</taxon>
        <taxon>Spiruromorpha</taxon>
        <taxon>Filarioidea</taxon>
        <taxon>Onchocercidae</taxon>
        <taxon>Onchocerca</taxon>
    </lineage>
</organism>
<dbReference type="GO" id="GO:0005737">
    <property type="term" value="C:cytoplasm"/>
    <property type="evidence" value="ECO:0007669"/>
    <property type="project" value="TreeGrafter"/>
</dbReference>
<evidence type="ECO:0000256" key="2">
    <source>
        <dbReference type="ARBA" id="ARBA00022448"/>
    </source>
</evidence>
<evidence type="ECO:0000313" key="10">
    <source>
        <dbReference type="WBParaSite" id="nOo.2.0.1.t03680-RA"/>
    </source>
</evidence>
<feature type="region of interest" description="Disordered" evidence="6">
    <location>
        <begin position="1"/>
        <end position="25"/>
    </location>
</feature>
<reference evidence="8 9" key="2">
    <citation type="submission" date="2018-08" db="EMBL/GenBank/DDBJ databases">
        <authorList>
            <person name="Laetsch R D."/>
            <person name="Stevens L."/>
            <person name="Kumar S."/>
            <person name="Blaxter L. M."/>
        </authorList>
    </citation>
    <scope>NUCLEOTIDE SEQUENCE [LARGE SCALE GENOMIC DNA]</scope>
</reference>
<evidence type="ECO:0000259" key="7">
    <source>
        <dbReference type="Pfam" id="PF00462"/>
    </source>
</evidence>
<dbReference type="InterPro" id="IPR014025">
    <property type="entry name" value="Glutaredoxin_subgr"/>
</dbReference>
<evidence type="ECO:0000256" key="6">
    <source>
        <dbReference type="SAM" id="MobiDB-lite"/>
    </source>
</evidence>
<keyword evidence="9" id="KW-1185">Reference proteome</keyword>
<dbReference type="InterPro" id="IPR036249">
    <property type="entry name" value="Thioredoxin-like_sf"/>
</dbReference>
<dbReference type="WBParaSite" id="nOo.2.0.1.t03680-RA">
    <property type="protein sequence ID" value="nOo.2.0.1.t03680-RA"/>
    <property type="gene ID" value="nOo.2.0.1.g03680"/>
</dbReference>
<dbReference type="GO" id="GO:0015038">
    <property type="term" value="F:glutathione disulfide oxidoreductase activity"/>
    <property type="evidence" value="ECO:0007669"/>
    <property type="project" value="TreeGrafter"/>
</dbReference>
<keyword evidence="2" id="KW-0813">Transport</keyword>
<dbReference type="EMBL" id="UYRW01000729">
    <property type="protein sequence ID" value="VDK70068.1"/>
    <property type="molecule type" value="Genomic_DNA"/>
</dbReference>
<evidence type="ECO:0000256" key="3">
    <source>
        <dbReference type="ARBA" id="ARBA00022982"/>
    </source>
</evidence>
<evidence type="ECO:0000256" key="1">
    <source>
        <dbReference type="ARBA" id="ARBA00002549"/>
    </source>
</evidence>
<gene>
    <name evidence="8" type="ORF">NOO_LOCUS3680</name>
</gene>
<dbReference type="FunFam" id="3.40.30.10:FF:000093">
    <property type="entry name" value="Glutaredoxin 2"/>
    <property type="match status" value="1"/>
</dbReference>
<keyword evidence="4" id="KW-1015">Disulfide bond</keyword>
<dbReference type="STRING" id="42157.A0A182E6P1"/>
<dbReference type="Gene3D" id="3.40.30.10">
    <property type="entry name" value="Glutaredoxin"/>
    <property type="match status" value="1"/>
</dbReference>
<comment type="function">
    <text evidence="1">Has a glutathione-disulfide oxidoreductase activity in the presence of NADPH and glutathione reductase. Reduces low molecular weight disulfides and proteins.</text>
</comment>
<keyword evidence="3" id="KW-0249">Electron transport</keyword>